<organism evidence="1 2">
    <name type="scientific">Mytilus coruscus</name>
    <name type="common">Sea mussel</name>
    <dbReference type="NCBI Taxonomy" id="42192"/>
    <lineage>
        <taxon>Eukaryota</taxon>
        <taxon>Metazoa</taxon>
        <taxon>Spiralia</taxon>
        <taxon>Lophotrochozoa</taxon>
        <taxon>Mollusca</taxon>
        <taxon>Bivalvia</taxon>
        <taxon>Autobranchia</taxon>
        <taxon>Pteriomorphia</taxon>
        <taxon>Mytilida</taxon>
        <taxon>Mytiloidea</taxon>
        <taxon>Mytilidae</taxon>
        <taxon>Mytilinae</taxon>
        <taxon>Mytilus</taxon>
    </lineage>
</organism>
<dbReference type="Proteomes" id="UP000507470">
    <property type="component" value="Unassembled WGS sequence"/>
</dbReference>
<protein>
    <submittedName>
        <fullName evidence="1">Uncharacterized protein</fullName>
    </submittedName>
</protein>
<dbReference type="AlphaFoldDB" id="A0A6J8AW37"/>
<proteinExistence type="predicted"/>
<dbReference type="PANTHER" id="PTHR16897">
    <property type="entry name" value="OS10G0105400 PROTEIN"/>
    <property type="match status" value="1"/>
</dbReference>
<dbReference type="OrthoDB" id="6153184at2759"/>
<name>A0A6J8AW37_MYTCO</name>
<sequence>MFDLKFTRANAYIAANWDGFIDRESGIMGYTVLIGLTECKDEVHADHDPHKHLFDMSQWTLSAMISPIPAPYTKLPDGQYFVTVRALNDVKYGGPLVTTVCHSTPLTVDNSKPEIYDIYGIEYDEDLPLLKASHVSGDPHSRLVYNDLCLGHSARDCDEMDWKRMDYSPDIQYAVKLTDGVRIWVKIKAINGVDRRKIGVADQAIIVDNTPPIAGQVLDGSVQGTDMQFTKEYQKLCSNWRHFYDQESGISMYMVGASSERNFNNTDIANTTEISRQTHTTSQQKVAAISDGVTVDLTELESGEVFDGVQTGFIDLQFFPSTAKVGTQWRGYHDPESGIQQYGVQVEVSNNNTEDYEVVREWVTFPKETDSIEWVNFHLHHKDHVKVKLKTTNAALNSIINETSGVVVDLTPADLVSLGDGSVLKEDKTFQSDVTSLSSNLEFIDEESGLDHFKVQIYQHHEGVRSQVIPAIYGEWLNLGTDVSINRYTQTGLSLHQGGVYSMRVGAVNKAGFVAAFETDGVVIDTTPPVVSICCQYIRVEYTV</sequence>
<dbReference type="PANTHER" id="PTHR16897:SF2">
    <property type="entry name" value="OS03G0226600 PROTEIN"/>
    <property type="match status" value="1"/>
</dbReference>
<gene>
    <name evidence="1" type="ORF">MCOR_12211</name>
</gene>
<accession>A0A6J8AW37</accession>
<dbReference type="EMBL" id="CACVKT020002095">
    <property type="protein sequence ID" value="CAC5375035.1"/>
    <property type="molecule type" value="Genomic_DNA"/>
</dbReference>
<evidence type="ECO:0000313" key="2">
    <source>
        <dbReference type="Proteomes" id="UP000507470"/>
    </source>
</evidence>
<keyword evidence="2" id="KW-1185">Reference proteome</keyword>
<evidence type="ECO:0000313" key="1">
    <source>
        <dbReference type="EMBL" id="CAC5375035.1"/>
    </source>
</evidence>
<reference evidence="1 2" key="1">
    <citation type="submission" date="2020-06" db="EMBL/GenBank/DDBJ databases">
        <authorList>
            <person name="Li R."/>
            <person name="Bekaert M."/>
        </authorList>
    </citation>
    <scope>NUCLEOTIDE SEQUENCE [LARGE SCALE GENOMIC DNA]</scope>
    <source>
        <strain evidence="2">wild</strain>
    </source>
</reference>